<accession>A0A0N1H132</accession>
<keyword evidence="5 7" id="KW-0479">Metal-binding</keyword>
<keyword evidence="4" id="KW-0444">Lipid biosynthesis</keyword>
<evidence type="ECO:0000256" key="2">
    <source>
        <dbReference type="ARBA" id="ARBA00004389"/>
    </source>
</evidence>
<dbReference type="GO" id="GO:0016705">
    <property type="term" value="F:oxidoreductase activity, acting on paired donors, with incorporation or reduction of molecular oxygen"/>
    <property type="evidence" value="ECO:0007669"/>
    <property type="project" value="InterPro"/>
</dbReference>
<keyword evidence="9" id="KW-1185">Reference proteome</keyword>
<feature type="binding site" description="axial binding residue" evidence="7">
    <location>
        <position position="478"/>
    </location>
    <ligand>
        <name>heme</name>
        <dbReference type="ChEBI" id="CHEBI:30413"/>
    </ligand>
    <ligandPart>
        <name>Fe</name>
        <dbReference type="ChEBI" id="CHEBI:18248"/>
    </ligandPart>
</feature>
<dbReference type="STRING" id="1664694.A0A0N1H132"/>
<dbReference type="Gene3D" id="1.10.630.10">
    <property type="entry name" value="Cytochrome P450"/>
    <property type="match status" value="1"/>
</dbReference>
<dbReference type="Pfam" id="PF00067">
    <property type="entry name" value="p450"/>
    <property type="match status" value="1"/>
</dbReference>
<comment type="cofactor">
    <cofactor evidence="1 7">
        <name>heme</name>
        <dbReference type="ChEBI" id="CHEBI:30413"/>
    </cofactor>
</comment>
<protein>
    <submittedName>
        <fullName evidence="8">25-hydroxycholesterol 7-alpha-hydroxylase</fullName>
    </submittedName>
</protein>
<evidence type="ECO:0000313" key="9">
    <source>
        <dbReference type="Proteomes" id="UP000038010"/>
    </source>
</evidence>
<dbReference type="SUPFAM" id="SSF48264">
    <property type="entry name" value="Cytochrome P450"/>
    <property type="match status" value="1"/>
</dbReference>
<dbReference type="VEuPathDB" id="FungiDB:AB675_11223"/>
<dbReference type="Proteomes" id="UP000038010">
    <property type="component" value="Unassembled WGS sequence"/>
</dbReference>
<name>A0A0N1H132_9EURO</name>
<dbReference type="InterPro" id="IPR002403">
    <property type="entry name" value="Cyt_P450_E_grp-IV"/>
</dbReference>
<comment type="caution">
    <text evidence="8">The sequence shown here is derived from an EMBL/GenBank/DDBJ whole genome shotgun (WGS) entry which is preliminary data.</text>
</comment>
<dbReference type="GO" id="GO:0005506">
    <property type="term" value="F:iron ion binding"/>
    <property type="evidence" value="ECO:0007669"/>
    <property type="project" value="InterPro"/>
</dbReference>
<dbReference type="CDD" id="cd11040">
    <property type="entry name" value="CYP7_CYP8-like"/>
    <property type="match status" value="1"/>
</dbReference>
<gene>
    <name evidence="8" type="ORF">AB675_11223</name>
</gene>
<dbReference type="EMBL" id="LFJN01000065">
    <property type="protein sequence ID" value="KPI34337.1"/>
    <property type="molecule type" value="Genomic_DNA"/>
</dbReference>
<evidence type="ECO:0000256" key="1">
    <source>
        <dbReference type="ARBA" id="ARBA00001971"/>
    </source>
</evidence>
<keyword evidence="7" id="KW-0349">Heme</keyword>
<evidence type="ECO:0000256" key="7">
    <source>
        <dbReference type="PIRSR" id="PIRSR602403-1"/>
    </source>
</evidence>
<organism evidence="8 9">
    <name type="scientific">Cyphellophora attinorum</name>
    <dbReference type="NCBI Taxonomy" id="1664694"/>
    <lineage>
        <taxon>Eukaryota</taxon>
        <taxon>Fungi</taxon>
        <taxon>Dikarya</taxon>
        <taxon>Ascomycota</taxon>
        <taxon>Pezizomycotina</taxon>
        <taxon>Eurotiomycetes</taxon>
        <taxon>Chaetothyriomycetidae</taxon>
        <taxon>Chaetothyriales</taxon>
        <taxon>Cyphellophoraceae</taxon>
        <taxon>Cyphellophora</taxon>
    </lineage>
</organism>
<evidence type="ECO:0000256" key="3">
    <source>
        <dbReference type="ARBA" id="ARBA00010617"/>
    </source>
</evidence>
<keyword evidence="6 7" id="KW-0408">Iron</keyword>
<dbReference type="GeneID" id="28731930"/>
<evidence type="ECO:0000313" key="8">
    <source>
        <dbReference type="EMBL" id="KPI34337.1"/>
    </source>
</evidence>
<dbReference type="GO" id="GO:0005789">
    <property type="term" value="C:endoplasmic reticulum membrane"/>
    <property type="evidence" value="ECO:0007669"/>
    <property type="project" value="UniProtKB-SubCell"/>
</dbReference>
<dbReference type="GO" id="GO:0004497">
    <property type="term" value="F:monooxygenase activity"/>
    <property type="evidence" value="ECO:0007669"/>
    <property type="project" value="InterPro"/>
</dbReference>
<dbReference type="AlphaFoldDB" id="A0A0N1H132"/>
<sequence length="536" mass="59232">MLVSGSSLLLSSVLLGVTWLAYRALFTVKAGDAGAKLPTWATLEIALVSMMAKHNGLPLRLLSSIRRRAGSLYGVTAKHQVVIDLPEGDRLLSMPSHTVSSQVHQATMMTQVFGAKDSYASNEKRFACWDLLNRHVERVFLNEAAATGVLEKSNIPRLAASLVSFSSDPTKQKRWECSANVHVVAPETSDSKGIVEANLLHLARDFGTCLAVDIVYGKDFLQRNPGLLEDFWRFDNEVFIPLVLGIPSWAPLSVMRKGVAARSRLHKALEGVYQRTEQYMSGAAVDFGADMSDVSATVKGRSELYIKEGYTMAERGQSDIGLLWGSNANTQPMVFWFLAYAYSIPGLQELLREEQAPYVTFTKDTNIPTISTMDIAGLTRECPLTKSCLFEVYRLANDATSIRYISKPINLKDGAYTHAIQPGTFLSTPHGLHQHDPTMYPDPETFKPDRFLDTDEISGKRSARYGKLKPWGAGSGICKGRTFAEKEIITLCAAIMAVWDISPASGEWKMPTAVPGTGAMQPSEDIRVRITRREKW</sequence>
<reference evidence="8 9" key="1">
    <citation type="submission" date="2015-06" db="EMBL/GenBank/DDBJ databases">
        <title>Draft genome of the ant-associated black yeast Phialophora attae CBS 131958.</title>
        <authorList>
            <person name="Moreno L.F."/>
            <person name="Stielow B.J."/>
            <person name="de Hoog S."/>
            <person name="Vicente V.A."/>
            <person name="Weiss V.A."/>
            <person name="de Vries M."/>
            <person name="Cruz L.M."/>
            <person name="Souza E.M."/>
        </authorList>
    </citation>
    <scope>NUCLEOTIDE SEQUENCE [LARGE SCALE GENOMIC DNA]</scope>
    <source>
        <strain evidence="8 9">CBS 131958</strain>
    </source>
</reference>
<dbReference type="InterPro" id="IPR001128">
    <property type="entry name" value="Cyt_P450"/>
</dbReference>
<comment type="subcellular location">
    <subcellularLocation>
        <location evidence="2">Endoplasmic reticulum membrane</location>
        <topology evidence="2">Single-pass membrane protein</topology>
    </subcellularLocation>
</comment>
<proteinExistence type="inferred from homology"/>
<dbReference type="PANTHER" id="PTHR24306">
    <property type="match status" value="1"/>
</dbReference>
<dbReference type="RefSeq" id="XP_017994300.1">
    <property type="nucleotide sequence ID" value="XM_018140051.1"/>
</dbReference>
<evidence type="ECO:0000256" key="5">
    <source>
        <dbReference type="ARBA" id="ARBA00022723"/>
    </source>
</evidence>
<dbReference type="PANTHER" id="PTHR24306:SF8">
    <property type="entry name" value="P450, PUTATIVE (EUROFUNG)-RELATED"/>
    <property type="match status" value="1"/>
</dbReference>
<dbReference type="OrthoDB" id="4148736at2759"/>
<evidence type="ECO:0000256" key="4">
    <source>
        <dbReference type="ARBA" id="ARBA00022516"/>
    </source>
</evidence>
<dbReference type="GO" id="GO:0020037">
    <property type="term" value="F:heme binding"/>
    <property type="evidence" value="ECO:0007669"/>
    <property type="project" value="InterPro"/>
</dbReference>
<comment type="similarity">
    <text evidence="3">Belongs to the cytochrome P450 family.</text>
</comment>
<dbReference type="InterPro" id="IPR036396">
    <property type="entry name" value="Cyt_P450_sf"/>
</dbReference>
<keyword evidence="4" id="KW-0443">Lipid metabolism</keyword>
<dbReference type="PRINTS" id="PR00465">
    <property type="entry name" value="EP450IV"/>
</dbReference>
<evidence type="ECO:0000256" key="6">
    <source>
        <dbReference type="ARBA" id="ARBA00023004"/>
    </source>
</evidence>